<name>A0ABT0RHR9_9SPHN</name>
<organism evidence="7 8">
    <name type="scientific">Sphingomonas anseongensis</name>
    <dbReference type="NCBI Taxonomy" id="2908207"/>
    <lineage>
        <taxon>Bacteria</taxon>
        <taxon>Pseudomonadati</taxon>
        <taxon>Pseudomonadota</taxon>
        <taxon>Alphaproteobacteria</taxon>
        <taxon>Sphingomonadales</taxon>
        <taxon>Sphingomonadaceae</taxon>
        <taxon>Sphingomonas</taxon>
    </lineage>
</organism>
<keyword evidence="6" id="KW-0472">Membrane</keyword>
<accession>A0ABT0RHR9</accession>
<evidence type="ECO:0000256" key="3">
    <source>
        <dbReference type="ARBA" id="ARBA00022660"/>
    </source>
</evidence>
<evidence type="ECO:0000256" key="5">
    <source>
        <dbReference type="ARBA" id="ARBA00022982"/>
    </source>
</evidence>
<evidence type="ECO:0000256" key="4">
    <source>
        <dbReference type="ARBA" id="ARBA00022946"/>
    </source>
</evidence>
<dbReference type="PANTHER" id="PTHR12219">
    <property type="entry name" value="NADH-UBIQUINONE OXIDOREDUCTASE"/>
    <property type="match status" value="1"/>
</dbReference>
<dbReference type="InterPro" id="IPR038532">
    <property type="entry name" value="NDUFS4-like_sf"/>
</dbReference>
<gene>
    <name evidence="7" type="ORF">LZ519_10970</name>
</gene>
<dbReference type="Proteomes" id="UP001165343">
    <property type="component" value="Unassembled WGS sequence"/>
</dbReference>
<keyword evidence="2" id="KW-0813">Transport</keyword>
<keyword evidence="5" id="KW-0249">Electron transport</keyword>
<proteinExistence type="predicted"/>
<dbReference type="RefSeq" id="WP_249868705.1">
    <property type="nucleotide sequence ID" value="NZ_JAMGBC010000001.1"/>
</dbReference>
<keyword evidence="3" id="KW-0679">Respiratory chain</keyword>
<evidence type="ECO:0000256" key="2">
    <source>
        <dbReference type="ARBA" id="ARBA00022448"/>
    </source>
</evidence>
<dbReference type="Gene3D" id="3.30.160.190">
    <property type="entry name" value="atu1810 like domain"/>
    <property type="match status" value="1"/>
</dbReference>
<dbReference type="PANTHER" id="PTHR12219:SF8">
    <property type="entry name" value="NADH DEHYDROGENASE [UBIQUINONE] IRON-SULFUR PROTEIN 4, MITOCHONDRIAL"/>
    <property type="match status" value="1"/>
</dbReference>
<comment type="caution">
    <text evidence="7">The sequence shown here is derived from an EMBL/GenBank/DDBJ whole genome shotgun (WGS) entry which is preliminary data.</text>
</comment>
<protein>
    <submittedName>
        <fullName evidence="7">ETC complex I subunit</fullName>
    </submittedName>
</protein>
<dbReference type="EMBL" id="JAMGBC010000001">
    <property type="protein sequence ID" value="MCL6679830.1"/>
    <property type="molecule type" value="Genomic_DNA"/>
</dbReference>
<reference evidence="7" key="1">
    <citation type="submission" date="2022-05" db="EMBL/GenBank/DDBJ databases">
        <authorList>
            <person name="Jo J.-H."/>
            <person name="Im W.-T."/>
        </authorList>
    </citation>
    <scope>NUCLEOTIDE SEQUENCE</scope>
    <source>
        <strain evidence="7">RG327</strain>
    </source>
</reference>
<sequence>MNVARISELDRRTTQAGRANSGLWLLEFERKEAQRPDPLTGWNGSGDTKTQVRITFATKDEAIAYAERHNITYHLVPATPVKLKLQAYADNFR</sequence>
<comment type="subcellular location">
    <subcellularLocation>
        <location evidence="1">Membrane</location>
    </subcellularLocation>
</comment>
<keyword evidence="8" id="KW-1185">Reference proteome</keyword>
<evidence type="ECO:0000256" key="6">
    <source>
        <dbReference type="ARBA" id="ARBA00023136"/>
    </source>
</evidence>
<keyword evidence="4" id="KW-0809">Transit peptide</keyword>
<evidence type="ECO:0000256" key="1">
    <source>
        <dbReference type="ARBA" id="ARBA00004370"/>
    </source>
</evidence>
<evidence type="ECO:0000313" key="8">
    <source>
        <dbReference type="Proteomes" id="UP001165343"/>
    </source>
</evidence>
<dbReference type="InterPro" id="IPR006885">
    <property type="entry name" value="NADH_UbQ_FeS_4_mit-like"/>
</dbReference>
<dbReference type="Pfam" id="PF04800">
    <property type="entry name" value="NDUS4"/>
    <property type="match status" value="1"/>
</dbReference>
<evidence type="ECO:0000313" key="7">
    <source>
        <dbReference type="EMBL" id="MCL6679830.1"/>
    </source>
</evidence>